<organism evidence="2 3">
    <name type="scientific">Paenibacillus faecis</name>
    <dbReference type="NCBI Taxonomy" id="862114"/>
    <lineage>
        <taxon>Bacteria</taxon>
        <taxon>Bacillati</taxon>
        <taxon>Bacillota</taxon>
        <taxon>Bacilli</taxon>
        <taxon>Bacillales</taxon>
        <taxon>Paenibacillaceae</taxon>
        <taxon>Paenibacillus</taxon>
    </lineage>
</organism>
<feature type="transmembrane region" description="Helical" evidence="1">
    <location>
        <begin position="51"/>
        <end position="69"/>
    </location>
</feature>
<evidence type="ECO:0000313" key="3">
    <source>
        <dbReference type="Proteomes" id="UP000325218"/>
    </source>
</evidence>
<accession>A0A5D0CNT7</accession>
<name>A0A5D0CNT7_9BACL</name>
<comment type="caution">
    <text evidence="2">The sequence shown here is derived from an EMBL/GenBank/DDBJ whole genome shotgun (WGS) entry which is preliminary data.</text>
</comment>
<keyword evidence="1" id="KW-0472">Membrane</keyword>
<dbReference type="OrthoDB" id="2597063at2"/>
<proteinExistence type="predicted"/>
<dbReference type="Proteomes" id="UP000325218">
    <property type="component" value="Unassembled WGS sequence"/>
</dbReference>
<keyword evidence="1" id="KW-0812">Transmembrane</keyword>
<gene>
    <name evidence="2" type="ORF">FRY98_27405</name>
</gene>
<feature type="transmembrane region" description="Helical" evidence="1">
    <location>
        <begin position="136"/>
        <end position="157"/>
    </location>
</feature>
<keyword evidence="3" id="KW-1185">Reference proteome</keyword>
<evidence type="ECO:0000256" key="1">
    <source>
        <dbReference type="SAM" id="Phobius"/>
    </source>
</evidence>
<feature type="transmembrane region" description="Helical" evidence="1">
    <location>
        <begin position="96"/>
        <end position="116"/>
    </location>
</feature>
<dbReference type="EMBL" id="VSDO01000006">
    <property type="protein sequence ID" value="TYA10307.1"/>
    <property type="molecule type" value="Genomic_DNA"/>
</dbReference>
<keyword evidence="1" id="KW-1133">Transmembrane helix</keyword>
<evidence type="ECO:0000313" key="2">
    <source>
        <dbReference type="EMBL" id="TYA10307.1"/>
    </source>
</evidence>
<feature type="transmembrane region" description="Helical" evidence="1">
    <location>
        <begin position="207"/>
        <end position="228"/>
    </location>
</feature>
<dbReference type="RefSeq" id="WP_148457875.1">
    <property type="nucleotide sequence ID" value="NZ_VSDO01000006.1"/>
</dbReference>
<reference evidence="2 3" key="1">
    <citation type="submission" date="2019-08" db="EMBL/GenBank/DDBJ databases">
        <title>Genome sequencing of Paenibacillus faecis DSM 23593(T).</title>
        <authorList>
            <person name="Kook J.-K."/>
            <person name="Park S.-N."/>
            <person name="Lim Y.K."/>
        </authorList>
    </citation>
    <scope>NUCLEOTIDE SEQUENCE [LARGE SCALE GENOMIC DNA]</scope>
    <source>
        <strain evidence="2 3">DSM 23593</strain>
    </source>
</reference>
<protein>
    <submittedName>
        <fullName evidence="2">Uncharacterized protein</fullName>
    </submittedName>
</protein>
<dbReference type="AlphaFoldDB" id="A0A5D0CNT7"/>
<sequence length="240" mass="26690">MKTALEQLRRGLSFDFKLQKQPVAGLVVLIFLLYLIGILSGDPNRPRMVYYFSEMGMFPLVIMMTLVMFQRELGGGGMEMIATYPVSLHLIALRKWLLALGYASVLNVGWMLVYLAKFGEIKTLMYPWSGGEGVKVSTGIPALMLQNLPAFMLLSSLTLAGMLIFRKTYGGLVSGFSIWVLDTISRGDLLKGFTLYAEFLPVDGTFVANRLVLLAGAGGLLGFSLWLIGKRDRWIVEEEE</sequence>
<feature type="transmembrane region" description="Helical" evidence="1">
    <location>
        <begin position="21"/>
        <end position="39"/>
    </location>
</feature>